<keyword evidence="1" id="KW-0812">Transmembrane</keyword>
<keyword evidence="3" id="KW-1185">Reference proteome</keyword>
<dbReference type="EMBL" id="VUNQ01000022">
    <property type="protein sequence ID" value="MSU02001.1"/>
    <property type="molecule type" value="Genomic_DNA"/>
</dbReference>
<feature type="transmembrane region" description="Helical" evidence="1">
    <location>
        <begin position="132"/>
        <end position="151"/>
    </location>
</feature>
<feature type="transmembrane region" description="Helical" evidence="1">
    <location>
        <begin position="97"/>
        <end position="120"/>
    </location>
</feature>
<dbReference type="RefSeq" id="WP_154440583.1">
    <property type="nucleotide sequence ID" value="NZ_VUNQ01000022.1"/>
</dbReference>
<proteinExistence type="predicted"/>
<evidence type="ECO:0000313" key="2">
    <source>
        <dbReference type="EMBL" id="MSU02001.1"/>
    </source>
</evidence>
<gene>
    <name evidence="2" type="ORF">FYJ83_11025</name>
</gene>
<reference evidence="2 3" key="1">
    <citation type="submission" date="2019-09" db="EMBL/GenBank/DDBJ databases">
        <title>In-depth cultivation of the pig gut microbiome towards novel bacterial diversity and tailored functional studies.</title>
        <authorList>
            <person name="Wylensek D."/>
            <person name="Hitch T.C.A."/>
            <person name="Clavel T."/>
        </authorList>
    </citation>
    <scope>NUCLEOTIDE SEQUENCE [LARGE SCALE GENOMIC DNA]</scope>
    <source>
        <strain evidence="2 3">WCA3-693-APC-4?</strain>
    </source>
</reference>
<evidence type="ECO:0008006" key="4">
    <source>
        <dbReference type="Google" id="ProtNLM"/>
    </source>
</evidence>
<evidence type="ECO:0000256" key="1">
    <source>
        <dbReference type="SAM" id="Phobius"/>
    </source>
</evidence>
<feature type="transmembrane region" description="Helical" evidence="1">
    <location>
        <begin position="44"/>
        <end position="62"/>
    </location>
</feature>
<name>A0A6N7XIU5_9FIRM</name>
<feature type="transmembrane region" description="Helical" evidence="1">
    <location>
        <begin position="12"/>
        <end position="32"/>
    </location>
</feature>
<dbReference type="Pfam" id="PF03729">
    <property type="entry name" value="DUF308"/>
    <property type="match status" value="1"/>
</dbReference>
<dbReference type="AlphaFoldDB" id="A0A6N7XIU5"/>
<feature type="transmembrane region" description="Helical" evidence="1">
    <location>
        <begin position="74"/>
        <end position="91"/>
    </location>
</feature>
<keyword evidence="1" id="KW-1133">Transmembrane helix</keyword>
<dbReference type="Proteomes" id="UP000469523">
    <property type="component" value="Unassembled WGS sequence"/>
</dbReference>
<accession>A0A6N7XIU5</accession>
<dbReference type="InterPro" id="IPR005325">
    <property type="entry name" value="DUF308_memb"/>
</dbReference>
<comment type="caution">
    <text evidence="2">The sequence shown here is derived from an EMBL/GenBank/DDBJ whole genome shotgun (WGS) entry which is preliminary data.</text>
</comment>
<keyword evidence="1" id="KW-0472">Membrane</keyword>
<evidence type="ECO:0000313" key="3">
    <source>
        <dbReference type="Proteomes" id="UP000469523"/>
    </source>
</evidence>
<feature type="transmembrane region" description="Helical" evidence="1">
    <location>
        <begin position="163"/>
        <end position="183"/>
    </location>
</feature>
<sequence length="445" mass="51584">MNIKELKVKNIDIYSMIFSGILYLGLGILFLTQKATVIFAVKNILNLLVILFCITAIFQIIGFSPINKKKFTSISRLFGFILNLTMAYIIYFKPKLIISIFPMFFGIYAFFGGIIRLLIYIQYKKNHVERRFFVVIESMILIFLGIIIMIYPLSAILPISNAIGMFFILYGISFIIDALLDGLSIETKDSFKRRVRINLPIFMVAFIPHKILMKINKAFETEKLSLEDLIISKENTDFDLEVLIHVGDKGVSAFGHVDIWFEDRVMTYGSYDEDTYKLAGIISDGVLIEVFDKEKYIEFSQEYMGKTLFGFGLKLNKNQKKRVRDRIEDIRKNLYEWHPKSQKDKELGIIPANPHKDYASIVYERLKGNFYKFMKGPFKTYFALNTNCVLLADTIVGQAGIDLVKIQGLISPGAYFEYFNREFSRKNSFVISRIIYYKDGRKNEK</sequence>
<protein>
    <recommendedName>
        <fullName evidence="4">DUF308 domain-containing protein</fullName>
    </recommendedName>
</protein>
<organism evidence="2 3">
    <name type="scientific">Tissierella pigra</name>
    <dbReference type="NCBI Taxonomy" id="2607614"/>
    <lineage>
        <taxon>Bacteria</taxon>
        <taxon>Bacillati</taxon>
        <taxon>Bacillota</taxon>
        <taxon>Tissierellia</taxon>
        <taxon>Tissierellales</taxon>
        <taxon>Tissierellaceae</taxon>
        <taxon>Tissierella</taxon>
    </lineage>
</organism>